<reference evidence="5" key="3">
    <citation type="submission" date="2023-05" db="EMBL/GenBank/DDBJ databases">
        <authorList>
            <person name="Smith C.H."/>
        </authorList>
    </citation>
    <scope>NUCLEOTIDE SEQUENCE</scope>
    <source>
        <strain evidence="5">CHS0354</strain>
        <tissue evidence="5">Mantle</tissue>
    </source>
</reference>
<dbReference type="Pfam" id="PF14559">
    <property type="entry name" value="TPR_19"/>
    <property type="match status" value="1"/>
</dbReference>
<feature type="repeat" description="TPR" evidence="3">
    <location>
        <begin position="255"/>
        <end position="288"/>
    </location>
</feature>
<dbReference type="InterPro" id="IPR019734">
    <property type="entry name" value="TPR_rpt"/>
</dbReference>
<dbReference type="InterPro" id="IPR050498">
    <property type="entry name" value="Ycf3"/>
</dbReference>
<feature type="repeat" description="TPR" evidence="3">
    <location>
        <begin position="437"/>
        <end position="470"/>
    </location>
</feature>
<evidence type="ECO:0000313" key="6">
    <source>
        <dbReference type="Proteomes" id="UP001195483"/>
    </source>
</evidence>
<dbReference type="SUPFAM" id="SSF48452">
    <property type="entry name" value="TPR-like"/>
    <property type="match status" value="3"/>
</dbReference>
<reference evidence="5" key="1">
    <citation type="journal article" date="2021" name="Genome Biol. Evol.">
        <title>A High-Quality Reference Genome for a Parasitic Bivalve with Doubly Uniparental Inheritance (Bivalvia: Unionida).</title>
        <authorList>
            <person name="Smith C.H."/>
        </authorList>
    </citation>
    <scope>NUCLEOTIDE SEQUENCE</scope>
    <source>
        <strain evidence="5">CHS0354</strain>
    </source>
</reference>
<dbReference type="AlphaFoldDB" id="A0AAE0S0A4"/>
<dbReference type="Gene3D" id="1.25.40.10">
    <property type="entry name" value="Tetratricopeptide repeat domain"/>
    <property type="match status" value="3"/>
</dbReference>
<feature type="repeat" description="TPR" evidence="3">
    <location>
        <begin position="327"/>
        <end position="360"/>
    </location>
</feature>
<evidence type="ECO:0000256" key="2">
    <source>
        <dbReference type="ARBA" id="ARBA00022803"/>
    </source>
</evidence>
<dbReference type="Pfam" id="PF13181">
    <property type="entry name" value="TPR_8"/>
    <property type="match status" value="2"/>
</dbReference>
<keyword evidence="4" id="KW-0732">Signal</keyword>
<dbReference type="PANTHER" id="PTHR44858:SF1">
    <property type="entry name" value="UDP-N-ACETYLGLUCOSAMINE--PEPTIDE N-ACETYLGLUCOSAMINYLTRANSFERASE SPINDLY-RELATED"/>
    <property type="match status" value="1"/>
</dbReference>
<name>A0AAE0S0A4_9BIVA</name>
<organism evidence="5 6">
    <name type="scientific">Potamilus streckersoni</name>
    <dbReference type="NCBI Taxonomy" id="2493646"/>
    <lineage>
        <taxon>Eukaryota</taxon>
        <taxon>Metazoa</taxon>
        <taxon>Spiralia</taxon>
        <taxon>Lophotrochozoa</taxon>
        <taxon>Mollusca</taxon>
        <taxon>Bivalvia</taxon>
        <taxon>Autobranchia</taxon>
        <taxon>Heteroconchia</taxon>
        <taxon>Palaeoheterodonta</taxon>
        <taxon>Unionida</taxon>
        <taxon>Unionoidea</taxon>
        <taxon>Unionidae</taxon>
        <taxon>Ambleminae</taxon>
        <taxon>Lampsilini</taxon>
        <taxon>Potamilus</taxon>
    </lineage>
</organism>
<dbReference type="PROSITE" id="PS50005">
    <property type="entry name" value="TPR"/>
    <property type="match status" value="5"/>
</dbReference>
<evidence type="ECO:0000313" key="5">
    <source>
        <dbReference type="EMBL" id="KAK3582595.1"/>
    </source>
</evidence>
<dbReference type="InterPro" id="IPR011990">
    <property type="entry name" value="TPR-like_helical_dom_sf"/>
</dbReference>
<evidence type="ECO:0000256" key="4">
    <source>
        <dbReference type="SAM" id="SignalP"/>
    </source>
</evidence>
<evidence type="ECO:0008006" key="7">
    <source>
        <dbReference type="Google" id="ProtNLM"/>
    </source>
</evidence>
<sequence length="587" mass="67257">MFIIMFAISSLFLYDVTVSIAPPKTSYSPTDSSINGISDALSTARKYLLMNKPKEALKITELISTELGSKFTTVPKPILVDFYLTTGSVYLALGKQATAILELKKGEQLDPNNLHILTKLGYAYEAAFDQLNAKKYFEKSININPSNHAIYIRLSVISIKEKKFQDSYYFLNKAINQLNLLIKQHPDSTQLIYELGIGYIMMGEWTEAEKKINMLQRQDPLLAKQLEEISNRSQLQMRKDIRDVETNMSRKPNDLNIQKTLATMYFYIKEYDKALKLLKRIILKEPNSPEIHSRIAIIYFQKNDYLRATEHLIVAAKYVESPSSLAITVFSNLGRANIFLNNFKDALLFFRKAVDIASQLTDPPVLEVAYARYGIGIAMLRIEQNIELNFVAQPSSYNYYYFQNLNKNIFLQTPYEIRINKIISEFKKVIEDKPDLVEAHYALGVTYKSNQQLSLAISSFQEAIRYKPNYPEALIGLAFTYVSLNQTELAIKNLKKASVLLDTNIEIKMTLAQLYTKTSQFELATETYEDILKQNSKYKTALFSVGELYATTGNWKKARQTLLQLKSIDIELSNRLSNHIQKKRSGL</sequence>
<dbReference type="Proteomes" id="UP001195483">
    <property type="component" value="Unassembled WGS sequence"/>
</dbReference>
<feature type="chain" id="PRO_5042224685" description="Tetratricopeptide repeat protein" evidence="4">
    <location>
        <begin position="20"/>
        <end position="587"/>
    </location>
</feature>
<feature type="repeat" description="TPR" evidence="3">
    <location>
        <begin position="114"/>
        <end position="147"/>
    </location>
</feature>
<feature type="signal peptide" evidence="4">
    <location>
        <begin position="1"/>
        <end position="19"/>
    </location>
</feature>
<comment type="caution">
    <text evidence="5">The sequence shown here is derived from an EMBL/GenBank/DDBJ whole genome shotgun (WGS) entry which is preliminary data.</text>
</comment>
<dbReference type="EMBL" id="JAEAOA010001427">
    <property type="protein sequence ID" value="KAK3582595.1"/>
    <property type="molecule type" value="Genomic_DNA"/>
</dbReference>
<proteinExistence type="predicted"/>
<evidence type="ECO:0000256" key="3">
    <source>
        <dbReference type="PROSITE-ProRule" id="PRU00339"/>
    </source>
</evidence>
<protein>
    <recommendedName>
        <fullName evidence="7">Tetratricopeptide repeat protein</fullName>
    </recommendedName>
</protein>
<dbReference type="Pfam" id="PF13174">
    <property type="entry name" value="TPR_6"/>
    <property type="match status" value="1"/>
</dbReference>
<keyword evidence="1" id="KW-0677">Repeat</keyword>
<keyword evidence="2 3" id="KW-0802">TPR repeat</keyword>
<gene>
    <name evidence="5" type="ORF">CHS0354_024149</name>
</gene>
<reference evidence="5" key="2">
    <citation type="journal article" date="2021" name="Genome Biol. Evol.">
        <title>Developing a high-quality reference genome for a parasitic bivalve with doubly uniparental inheritance (Bivalvia: Unionida).</title>
        <authorList>
            <person name="Smith C.H."/>
        </authorList>
    </citation>
    <scope>NUCLEOTIDE SEQUENCE</scope>
    <source>
        <strain evidence="5">CHS0354</strain>
        <tissue evidence="5">Mantle</tissue>
    </source>
</reference>
<dbReference type="PANTHER" id="PTHR44858">
    <property type="entry name" value="TETRATRICOPEPTIDE REPEAT PROTEIN 6"/>
    <property type="match status" value="1"/>
</dbReference>
<accession>A0AAE0S0A4</accession>
<keyword evidence="6" id="KW-1185">Reference proteome</keyword>
<evidence type="ECO:0000256" key="1">
    <source>
        <dbReference type="ARBA" id="ARBA00022737"/>
    </source>
</evidence>
<feature type="repeat" description="TPR" evidence="3">
    <location>
        <begin position="80"/>
        <end position="113"/>
    </location>
</feature>
<dbReference type="SMART" id="SM00028">
    <property type="entry name" value="TPR"/>
    <property type="match status" value="9"/>
</dbReference>